<organism evidence="1">
    <name type="scientific">Siphoviridae sp. ct0UO21</name>
    <dbReference type="NCBI Taxonomy" id="2825293"/>
    <lineage>
        <taxon>Viruses</taxon>
        <taxon>Duplodnaviria</taxon>
        <taxon>Heunggongvirae</taxon>
        <taxon>Uroviricota</taxon>
        <taxon>Caudoviricetes</taxon>
    </lineage>
</organism>
<evidence type="ECO:0000313" key="1">
    <source>
        <dbReference type="EMBL" id="DAE04553.1"/>
    </source>
</evidence>
<sequence length="161" mass="17226">MSNPTAKRKKFYCAAVYTSDAYALDVTDAIAAAGTEPAWQDAEIFKKQLFAKSVNADGYALWAEYIGTPNTVMPANGDVSALTDKLQSTGDFTRAAIDALIVAIMGKAKYTLTENVNALTIVFPAGSDTVGIAKLRSAVNRIRPLHVTVDIHADTNDKPIT</sequence>
<dbReference type="EMBL" id="BK015390">
    <property type="protein sequence ID" value="DAE04553.1"/>
    <property type="molecule type" value="Genomic_DNA"/>
</dbReference>
<proteinExistence type="predicted"/>
<accession>A0A8S5PDV4</accession>
<protein>
    <submittedName>
        <fullName evidence="1">Uncharacterized protein</fullName>
    </submittedName>
</protein>
<name>A0A8S5PDV4_9CAUD</name>
<reference evidence="1" key="1">
    <citation type="journal article" date="2021" name="Proc. Natl. Acad. Sci. U.S.A.">
        <title>A Catalog of Tens of Thousands of Viruses from Human Metagenomes Reveals Hidden Associations with Chronic Diseases.</title>
        <authorList>
            <person name="Tisza M.J."/>
            <person name="Buck C.B."/>
        </authorList>
    </citation>
    <scope>NUCLEOTIDE SEQUENCE</scope>
    <source>
        <strain evidence="1">Ct0UO21</strain>
    </source>
</reference>